<dbReference type="Proteomes" id="UP000001941">
    <property type="component" value="Chromosome"/>
</dbReference>
<gene>
    <name evidence="2" type="ordered locus">Mhun_1873</name>
</gene>
<dbReference type="STRING" id="323259.Mhun_1873"/>
<dbReference type="HOGENOM" id="CLU_155761_1_1_2"/>
<organism evidence="2 3">
    <name type="scientific">Methanospirillum hungatei JF-1 (strain ATCC 27890 / DSM 864 / NBRC 100397 / JF-1)</name>
    <dbReference type="NCBI Taxonomy" id="323259"/>
    <lineage>
        <taxon>Archaea</taxon>
        <taxon>Methanobacteriati</taxon>
        <taxon>Methanobacteriota</taxon>
        <taxon>Stenosarchaea group</taxon>
        <taxon>Methanomicrobia</taxon>
        <taxon>Methanomicrobiales</taxon>
        <taxon>Methanospirillaceae</taxon>
        <taxon>Methanospirillum</taxon>
    </lineage>
</organism>
<dbReference type="InterPro" id="IPR007712">
    <property type="entry name" value="RelE/ParE_toxin"/>
</dbReference>
<dbReference type="PANTHER" id="PTHR35601">
    <property type="entry name" value="TOXIN RELE"/>
    <property type="match status" value="1"/>
</dbReference>
<dbReference type="Gene3D" id="3.30.2310.20">
    <property type="entry name" value="RelE-like"/>
    <property type="match status" value="1"/>
</dbReference>
<sequence>MSKFTLLISKGAERDLAQLPKFARRSLEVAFAELELLENPREKLGPLKGRAKGLYSLRTGEYRAILEIFDNKLMLLVIEAGHRKTIYRKYQS</sequence>
<proteinExistence type="predicted"/>
<dbReference type="EMBL" id="CP000254">
    <property type="protein sequence ID" value="ABD41590.1"/>
    <property type="molecule type" value="Genomic_DNA"/>
</dbReference>
<name>Q2FM45_METHJ</name>
<dbReference type="OrthoDB" id="97626at2157"/>
<dbReference type="RefSeq" id="WP_011448854.1">
    <property type="nucleotide sequence ID" value="NC_007796.1"/>
</dbReference>
<dbReference type="Pfam" id="PF05016">
    <property type="entry name" value="ParE_toxin"/>
    <property type="match status" value="1"/>
</dbReference>
<evidence type="ECO:0000313" key="2">
    <source>
        <dbReference type="EMBL" id="ABD41590.1"/>
    </source>
</evidence>
<dbReference type="SUPFAM" id="SSF143011">
    <property type="entry name" value="RelE-like"/>
    <property type="match status" value="1"/>
</dbReference>
<dbReference type="InParanoid" id="Q2FM45"/>
<dbReference type="InterPro" id="IPR035093">
    <property type="entry name" value="RelE/ParE_toxin_dom_sf"/>
</dbReference>
<keyword evidence="3" id="KW-1185">Reference proteome</keyword>
<dbReference type="AlphaFoldDB" id="Q2FM45"/>
<dbReference type="EnsemblBacteria" id="ABD41590">
    <property type="protein sequence ID" value="ABD41590"/>
    <property type="gene ID" value="Mhun_1873"/>
</dbReference>
<evidence type="ECO:0000313" key="3">
    <source>
        <dbReference type="Proteomes" id="UP000001941"/>
    </source>
</evidence>
<dbReference type="GeneID" id="3922083"/>
<dbReference type="PANTHER" id="PTHR35601:SF1">
    <property type="entry name" value="TOXIN RELE"/>
    <property type="match status" value="1"/>
</dbReference>
<dbReference type="eggNOG" id="arCOG01663">
    <property type="taxonomic scope" value="Archaea"/>
</dbReference>
<keyword evidence="1" id="KW-1277">Toxin-antitoxin system</keyword>
<accession>Q2FM45</accession>
<evidence type="ECO:0000256" key="1">
    <source>
        <dbReference type="ARBA" id="ARBA00022649"/>
    </source>
</evidence>
<protein>
    <submittedName>
        <fullName evidence="2">Addiction module toxin, RelE/StbE</fullName>
    </submittedName>
</protein>
<reference evidence="3" key="1">
    <citation type="journal article" date="2016" name="Stand. Genomic Sci.">
        <title>Complete genome sequence of Methanospirillum hungatei type strain JF1.</title>
        <authorList>
            <person name="Gunsalus R.P."/>
            <person name="Cook L.E."/>
            <person name="Crable B."/>
            <person name="Rohlin L."/>
            <person name="McDonald E."/>
            <person name="Mouttaki H."/>
            <person name="Sieber J.R."/>
            <person name="Poweleit N."/>
            <person name="Zhou H."/>
            <person name="Lapidus A.L."/>
            <person name="Daligault H.E."/>
            <person name="Land M."/>
            <person name="Gilna P."/>
            <person name="Ivanova N."/>
            <person name="Kyrpides N."/>
            <person name="Culley D.E."/>
            <person name="McInerney M.J."/>
        </authorList>
    </citation>
    <scope>NUCLEOTIDE SEQUENCE [LARGE SCALE GENOMIC DNA]</scope>
    <source>
        <strain evidence="3">ATCC 27890 / DSM 864 / NBRC 100397 / JF-1</strain>
    </source>
</reference>
<dbReference type="KEGG" id="mhu:Mhun_1873"/>